<gene>
    <name evidence="3" type="ORF">TSIB3V08_LOCUS3661</name>
</gene>
<feature type="domain" description="Fibronectin type-III" evidence="2">
    <location>
        <begin position="1154"/>
        <end position="1247"/>
    </location>
</feature>
<keyword evidence="1" id="KW-0677">Repeat</keyword>
<evidence type="ECO:0000259" key="2">
    <source>
        <dbReference type="PROSITE" id="PS50853"/>
    </source>
</evidence>
<reference evidence="3" key="1">
    <citation type="submission" date="2020-11" db="EMBL/GenBank/DDBJ databases">
        <authorList>
            <person name="Tran Van P."/>
        </authorList>
    </citation>
    <scope>NUCLEOTIDE SEQUENCE</scope>
</reference>
<organism evidence="3">
    <name type="scientific">Timema shepardi</name>
    <name type="common">Walking stick</name>
    <dbReference type="NCBI Taxonomy" id="629360"/>
    <lineage>
        <taxon>Eukaryota</taxon>
        <taxon>Metazoa</taxon>
        <taxon>Ecdysozoa</taxon>
        <taxon>Arthropoda</taxon>
        <taxon>Hexapoda</taxon>
        <taxon>Insecta</taxon>
        <taxon>Pterygota</taxon>
        <taxon>Neoptera</taxon>
        <taxon>Polyneoptera</taxon>
        <taxon>Phasmatodea</taxon>
        <taxon>Timematodea</taxon>
        <taxon>Timematoidea</taxon>
        <taxon>Timematidae</taxon>
        <taxon>Timema</taxon>
    </lineage>
</organism>
<dbReference type="Gene3D" id="2.60.40.10">
    <property type="entry name" value="Immunoglobulins"/>
    <property type="match status" value="9"/>
</dbReference>
<feature type="domain" description="Fibronectin type-III" evidence="2">
    <location>
        <begin position="36"/>
        <end position="129"/>
    </location>
</feature>
<feature type="domain" description="Fibronectin type-III" evidence="2">
    <location>
        <begin position="736"/>
        <end position="829"/>
    </location>
</feature>
<dbReference type="InterPro" id="IPR050991">
    <property type="entry name" value="ECM_Regulatory_Proteins"/>
</dbReference>
<dbReference type="InterPro" id="IPR036116">
    <property type="entry name" value="FN3_sf"/>
</dbReference>
<sequence length="1283" mass="137680">MIEAVGTAVTRSPQGSARRHVVSLQVHCSTNTETLTPGNVSSLETSSVGPSVLVTWTPPSYRPLCVVHYEICWGSSTDDQNCTVQENSVTTFDITELTPCVEYVVGVRALGKPGNSSQVNATVIAAPEPARNLAFSFANATSIVAEWEAPSDQSDCIDYYQACLVVAGKTVCVNQTRDITPAYIPDLRSCSSYAVNVTAWTDGARSSVLSEQVNTTAAVPDVPNHLHVNYAETDLLNVQWRVPTVNYECVEWYIVCWRSSQDGTEGCLNTTNLEQVITGLTPCANYSINITAVGAIGISRASLMSAHTRLQAPHLRRTKLDYETGPKNKNTILVGDEVEGLGLDGVRKSTKCDVSRASPLALYGVSQLEAVNITASSLAVQWGPPNNTGCLEGYQVCWSLTNKSEINCTTKSRYELETTSITGLTLCTTYIVNVITLGSSGTTSPPVNITTSSAPEKMKRVQIWSSSVSNITAIWTLPSHTQCLQGIQVCLSPRDGNQSDCTILSSHSHAAWTFTELTPCSHYIVNVTLISLSGEYSEAVTASAVSAPALSKVNNFRAVTSSSSIQLDWEAPTEGTECLEEYSVCWKITGDSTTNCTSQSVDLPPSLNLTEPEICANYTFTLTASGARGESAGTTASAIISLTPDSISSLETRSAGPSVIVIWAPPSEHPRCAEQYEICWEASLDDWNCTVQDGSVTTLDITGLSYCSEYLVGVRALGRPDNSSRVNATATTGPEGVSQLKAVNNSVSSIAVQWEPPSNTDCLEEYQVCWSLSDGTQSNCSTQTILELETTNITGLTGCTNYIINVTSVSSSGDYSETVSIATSTAPQRVKRVQVYSAYATNITAIWTLPSHTQCLQGLRVCLSPRDGNQSDCTIQSSHAHAAWTFTELAPCSSYRISVTTVGSSGDYSEAVTVSAESACVLQDHGLRLSSLASFLTNQYPPKCVEQYEICWGSSQDDQNCTVQDSGFNDARHYRADSRVNVRAQPLTEPQDRAFIPTEYKGYPSSLSRPAHNLTSLSAVGAVDCVDYRKVCLKVIGDEMVCVSQTRDGTVVRIPDLLTCTSYTFNATARTEGGGRFVPSEQVSTRVAVSSQTICSGKSLVLYLVSGVSSQTICSGKSLAVYLVGGVSSQTICSGKSLAVYLVGAVSSQTICSAPEGVSHLKVIGTSTSSVAVQWEPPSDTACLEEYRVCWSLADGNQSNCVTQSRNENTTTDITGLVPCTSYVVNVTSVGSFGDYSETVNITTWSGMILSTQEVWRFYGSHWFTPNLGKDYKCSSLSLAYSR</sequence>
<dbReference type="InterPro" id="IPR003961">
    <property type="entry name" value="FN3_dom"/>
</dbReference>
<evidence type="ECO:0000313" key="3">
    <source>
        <dbReference type="EMBL" id="CAD7259456.1"/>
    </source>
</evidence>
<accession>A0A7R9AS64</accession>
<dbReference type="SUPFAM" id="SSF49265">
    <property type="entry name" value="Fibronectin type III"/>
    <property type="match status" value="6"/>
</dbReference>
<feature type="domain" description="Fibronectin type-III" evidence="2">
    <location>
        <begin position="222"/>
        <end position="313"/>
    </location>
</feature>
<dbReference type="CDD" id="cd00063">
    <property type="entry name" value="FN3"/>
    <property type="match status" value="6"/>
</dbReference>
<dbReference type="PANTHER" id="PTHR46708">
    <property type="entry name" value="TENASCIN"/>
    <property type="match status" value="1"/>
</dbReference>
<feature type="domain" description="Fibronectin type-III" evidence="2">
    <location>
        <begin position="364"/>
        <end position="457"/>
    </location>
</feature>
<dbReference type="EMBL" id="OC001235">
    <property type="protein sequence ID" value="CAD7259456.1"/>
    <property type="molecule type" value="Genomic_DNA"/>
</dbReference>
<name>A0A7R9AS64_TIMSH</name>
<feature type="domain" description="Fibronectin type-III" evidence="2">
    <location>
        <begin position="549"/>
        <end position="646"/>
    </location>
</feature>
<dbReference type="SMART" id="SM00060">
    <property type="entry name" value="FN3"/>
    <property type="match status" value="10"/>
</dbReference>
<dbReference type="Pfam" id="PF00041">
    <property type="entry name" value="fn3"/>
    <property type="match status" value="4"/>
</dbReference>
<dbReference type="PROSITE" id="PS50853">
    <property type="entry name" value="FN3"/>
    <property type="match status" value="6"/>
</dbReference>
<evidence type="ECO:0000256" key="1">
    <source>
        <dbReference type="ARBA" id="ARBA00022737"/>
    </source>
</evidence>
<dbReference type="InterPro" id="IPR013783">
    <property type="entry name" value="Ig-like_fold"/>
</dbReference>
<protein>
    <recommendedName>
        <fullName evidence="2">Fibronectin type-III domain-containing protein</fullName>
    </recommendedName>
</protein>
<dbReference type="PANTHER" id="PTHR46708:SF10">
    <property type="entry name" value="RECEPTOR-TYPE TYROSINE-PROTEIN PHOSPHATASE ETA-LIKE"/>
    <property type="match status" value="1"/>
</dbReference>
<proteinExistence type="predicted"/>